<dbReference type="Proteomes" id="UP000193346">
    <property type="component" value="Unassembled WGS sequence"/>
</dbReference>
<proteinExistence type="predicted"/>
<evidence type="ECO:0000313" key="2">
    <source>
        <dbReference type="Proteomes" id="UP000193346"/>
    </source>
</evidence>
<reference evidence="1 2" key="1">
    <citation type="submission" date="2017-01" db="EMBL/GenBank/DDBJ databases">
        <authorList>
            <person name="Wolfgang W.J."/>
            <person name="Cole J."/>
            <person name="Wroblewski D."/>
            <person name="Mcginnis J."/>
            <person name="Musser K.A."/>
        </authorList>
    </citation>
    <scope>NUCLEOTIDE SEQUENCE [LARGE SCALE GENOMIC DNA]</scope>
    <source>
        <strain evidence="1 2">93087</strain>
    </source>
</reference>
<sequence length="77" mass="8964">MFNQFNFYCGIGMHHLKDFFAIFSPNAVTKSVIEYLLSYIGSLPTVCSQPHAIFDWAMMIHHKKMYGIINKKSKFLD</sequence>
<evidence type="ECO:0000313" key="1">
    <source>
        <dbReference type="EMBL" id="OSI35622.1"/>
    </source>
</evidence>
<gene>
    <name evidence="1" type="ORF">BV913_04265</name>
</gene>
<dbReference type="EMBL" id="MTAC01000008">
    <property type="protein sequence ID" value="OSI35622.1"/>
    <property type="molecule type" value="Genomic_DNA"/>
</dbReference>
<accession>A0ABX3WM43</accession>
<comment type="caution">
    <text evidence="1">The sequence shown here is derived from an EMBL/GenBank/DDBJ whole genome shotgun (WGS) entry which is preliminary data.</text>
</comment>
<protein>
    <submittedName>
        <fullName evidence="1">Uncharacterized protein</fullName>
    </submittedName>
</protein>
<organism evidence="1 2">
    <name type="scientific">Neisseria dumasiana</name>
    <dbReference type="NCBI Taxonomy" id="1931275"/>
    <lineage>
        <taxon>Bacteria</taxon>
        <taxon>Pseudomonadati</taxon>
        <taxon>Pseudomonadota</taxon>
        <taxon>Betaproteobacteria</taxon>
        <taxon>Neisseriales</taxon>
        <taxon>Neisseriaceae</taxon>
        <taxon>Neisseria</taxon>
    </lineage>
</organism>
<name>A0ABX3WM43_9NEIS</name>
<keyword evidence="2" id="KW-1185">Reference proteome</keyword>